<comment type="caution">
    <text evidence="2">The sequence shown here is derived from an EMBL/GenBank/DDBJ whole genome shotgun (WGS) entry which is preliminary data.</text>
</comment>
<evidence type="ECO:0000313" key="3">
    <source>
        <dbReference type="Proteomes" id="UP001140949"/>
    </source>
</evidence>
<reference evidence="2" key="1">
    <citation type="journal article" date="2023" name="GigaByte">
        <title>Genome assembly of the bearded iris, Iris pallida Lam.</title>
        <authorList>
            <person name="Bruccoleri R.E."/>
            <person name="Oakeley E.J."/>
            <person name="Faust A.M.E."/>
            <person name="Altorfer M."/>
            <person name="Dessus-Babus S."/>
            <person name="Burckhardt D."/>
            <person name="Oertli M."/>
            <person name="Naumann U."/>
            <person name="Petersen F."/>
            <person name="Wong J."/>
        </authorList>
    </citation>
    <scope>NUCLEOTIDE SEQUENCE</scope>
    <source>
        <strain evidence="2">GSM-AAB239-AS_SAM_17_03QT</strain>
    </source>
</reference>
<dbReference type="EMBL" id="JANAVB010007200">
    <property type="protein sequence ID" value="KAJ6843295.1"/>
    <property type="molecule type" value="Genomic_DNA"/>
</dbReference>
<dbReference type="Proteomes" id="UP001140949">
    <property type="component" value="Unassembled WGS sequence"/>
</dbReference>
<organism evidence="2 3">
    <name type="scientific">Iris pallida</name>
    <name type="common">Sweet iris</name>
    <dbReference type="NCBI Taxonomy" id="29817"/>
    <lineage>
        <taxon>Eukaryota</taxon>
        <taxon>Viridiplantae</taxon>
        <taxon>Streptophyta</taxon>
        <taxon>Embryophyta</taxon>
        <taxon>Tracheophyta</taxon>
        <taxon>Spermatophyta</taxon>
        <taxon>Magnoliopsida</taxon>
        <taxon>Liliopsida</taxon>
        <taxon>Asparagales</taxon>
        <taxon>Iridaceae</taxon>
        <taxon>Iridoideae</taxon>
        <taxon>Irideae</taxon>
        <taxon>Iris</taxon>
    </lineage>
</organism>
<evidence type="ECO:0000256" key="1">
    <source>
        <dbReference type="SAM" id="Phobius"/>
    </source>
</evidence>
<gene>
    <name evidence="2" type="ORF">M6B38_297250</name>
</gene>
<feature type="transmembrane region" description="Helical" evidence="1">
    <location>
        <begin position="85"/>
        <end position="111"/>
    </location>
</feature>
<keyword evidence="1" id="KW-0812">Transmembrane</keyword>
<dbReference type="PANTHER" id="PTHR33133">
    <property type="entry name" value="OS08G0107100 PROTEIN-RELATED"/>
    <property type="match status" value="1"/>
</dbReference>
<keyword evidence="1" id="KW-1133">Transmembrane helix</keyword>
<protein>
    <recommendedName>
        <fullName evidence="4">ATP synthase subunit a</fullName>
    </recommendedName>
</protein>
<accession>A0AAX6HSN6</accession>
<evidence type="ECO:0000313" key="2">
    <source>
        <dbReference type="EMBL" id="KAJ6843295.1"/>
    </source>
</evidence>
<sequence length="324" mass="34585">MGEATKVLRSSIHAFLHSYHSYTSVAALLVLPVSALILLSQAVVASSPQALRLISSRLRSLFLAASFPAASPPFSLLNLMLSQTIFSSLFALPFTLTLLVLAKASVIQTAIEFPRRRPSPPPFSSLLRLYSPLLLTHLFTSFVLLSANAAIFSLLFLLFCAAELTGLSSSPSSLLALSSAGAVLYSIAVANAVVTCNLAIVVSAAEDCGGGGFLPVLKACFLIRGRVATALSLALPFNLAMAAVEALFQYRVARPYRLSSGPIKLSVVSEGFTIAYIHSILIVLEIIAGCLFYKSCQSGSRENWEDGADHHYQTELEPEDKCAV</sequence>
<feature type="transmembrane region" description="Helical" evidence="1">
    <location>
        <begin position="20"/>
        <end position="39"/>
    </location>
</feature>
<evidence type="ECO:0008006" key="4">
    <source>
        <dbReference type="Google" id="ProtNLM"/>
    </source>
</evidence>
<feature type="transmembrane region" description="Helical" evidence="1">
    <location>
        <begin position="132"/>
        <end position="162"/>
    </location>
</feature>
<dbReference type="AlphaFoldDB" id="A0AAX6HSN6"/>
<feature type="transmembrane region" description="Helical" evidence="1">
    <location>
        <begin position="227"/>
        <end position="252"/>
    </location>
</feature>
<feature type="transmembrane region" description="Helical" evidence="1">
    <location>
        <begin position="272"/>
        <end position="293"/>
    </location>
</feature>
<keyword evidence="3" id="KW-1185">Reference proteome</keyword>
<feature type="transmembrane region" description="Helical" evidence="1">
    <location>
        <begin position="182"/>
        <end position="206"/>
    </location>
</feature>
<proteinExistence type="predicted"/>
<name>A0AAX6HSN6_IRIPA</name>
<keyword evidence="1" id="KW-0472">Membrane</keyword>
<reference evidence="2" key="2">
    <citation type="submission" date="2023-04" db="EMBL/GenBank/DDBJ databases">
        <authorList>
            <person name="Bruccoleri R.E."/>
            <person name="Oakeley E.J."/>
            <person name="Faust A.-M."/>
            <person name="Dessus-Babus S."/>
            <person name="Altorfer M."/>
            <person name="Burckhardt D."/>
            <person name="Oertli M."/>
            <person name="Naumann U."/>
            <person name="Petersen F."/>
            <person name="Wong J."/>
        </authorList>
    </citation>
    <scope>NUCLEOTIDE SEQUENCE</scope>
    <source>
        <strain evidence="2">GSM-AAB239-AS_SAM_17_03QT</strain>
        <tissue evidence="2">Leaf</tissue>
    </source>
</reference>
<dbReference type="PANTHER" id="PTHR33133:SF3">
    <property type="entry name" value="TRANSMEMBRANE PROTEIN"/>
    <property type="match status" value="1"/>
</dbReference>